<protein>
    <submittedName>
        <fullName evidence="14">Membrane peptidoglycan carboxypeptidase</fullName>
    </submittedName>
    <submittedName>
        <fullName evidence="13">Transglycosylase domain-containing protein</fullName>
    </submittedName>
</protein>
<dbReference type="GO" id="GO:0006508">
    <property type="term" value="P:proteolysis"/>
    <property type="evidence" value="ECO:0007669"/>
    <property type="project" value="UniProtKB-KW"/>
</dbReference>
<evidence type="ECO:0000256" key="2">
    <source>
        <dbReference type="ARBA" id="ARBA00022670"/>
    </source>
</evidence>
<dbReference type="InterPro" id="IPR036950">
    <property type="entry name" value="PBP_transglycosylase"/>
</dbReference>
<dbReference type="Pfam" id="PF00905">
    <property type="entry name" value="Transpeptidase"/>
    <property type="match status" value="2"/>
</dbReference>
<gene>
    <name evidence="14" type="ORF">J2S69_002815</name>
    <name evidence="13" type="ORF">O2L01_23560</name>
</gene>
<evidence type="ECO:0000259" key="11">
    <source>
        <dbReference type="Pfam" id="PF00905"/>
    </source>
</evidence>
<feature type="transmembrane region" description="Helical" evidence="10">
    <location>
        <begin position="193"/>
        <end position="217"/>
    </location>
</feature>
<dbReference type="SUPFAM" id="SSF53955">
    <property type="entry name" value="Lysozyme-like"/>
    <property type="match status" value="1"/>
</dbReference>
<evidence type="ECO:0000256" key="10">
    <source>
        <dbReference type="SAM" id="Phobius"/>
    </source>
</evidence>
<keyword evidence="1 14" id="KW-0121">Carboxypeptidase</keyword>
<feature type="domain" description="Glycosyl transferase family 51" evidence="12">
    <location>
        <begin position="253"/>
        <end position="418"/>
    </location>
</feature>
<evidence type="ECO:0000313" key="15">
    <source>
        <dbReference type="Proteomes" id="UP001145799"/>
    </source>
</evidence>
<dbReference type="InterPro" id="IPR001460">
    <property type="entry name" value="PCN-bd_Tpept"/>
</dbReference>
<keyword evidence="6" id="KW-0511">Multifunctional enzyme</keyword>
<organism evidence="13 15">
    <name type="scientific">Glycomyces lechevalierae</name>
    <dbReference type="NCBI Taxonomy" id="256034"/>
    <lineage>
        <taxon>Bacteria</taxon>
        <taxon>Bacillati</taxon>
        <taxon>Actinomycetota</taxon>
        <taxon>Actinomycetes</taxon>
        <taxon>Glycomycetales</taxon>
        <taxon>Glycomycetaceae</taxon>
        <taxon>Glycomyces</taxon>
    </lineage>
</organism>
<dbReference type="InterPro" id="IPR023346">
    <property type="entry name" value="Lysozyme-like_dom_sf"/>
</dbReference>
<dbReference type="GO" id="GO:0009252">
    <property type="term" value="P:peptidoglycan biosynthetic process"/>
    <property type="evidence" value="ECO:0007669"/>
    <property type="project" value="TreeGrafter"/>
</dbReference>
<feature type="domain" description="Penicillin-binding protein transpeptidase" evidence="11">
    <location>
        <begin position="567"/>
        <end position="708"/>
    </location>
</feature>
<dbReference type="GO" id="GO:0030288">
    <property type="term" value="C:outer membrane-bounded periplasmic space"/>
    <property type="evidence" value="ECO:0007669"/>
    <property type="project" value="TreeGrafter"/>
</dbReference>
<keyword evidence="3" id="KW-0328">Glycosyltransferase</keyword>
<feature type="compositionally biased region" description="Low complexity" evidence="9">
    <location>
        <begin position="115"/>
        <end position="150"/>
    </location>
</feature>
<accession>A0A9X3T007</accession>
<dbReference type="AlphaFoldDB" id="A0A9X3T007"/>
<keyword evidence="10" id="KW-0812">Transmembrane</keyword>
<name>A0A9X3T007_9ACTN</name>
<feature type="domain" description="Penicillin-binding protein transpeptidase" evidence="11">
    <location>
        <begin position="808"/>
        <end position="925"/>
    </location>
</feature>
<feature type="compositionally biased region" description="Gly residues" evidence="9">
    <location>
        <begin position="42"/>
        <end position="53"/>
    </location>
</feature>
<comment type="catalytic activity">
    <reaction evidence="7">
        <text>Preferential cleavage: (Ac)2-L-Lys-D-Ala-|-D-Ala. Also transpeptidation of peptidyl-alanyl moieties that are N-acyl substituents of D-alanine.</text>
        <dbReference type="EC" id="3.4.16.4"/>
    </reaction>
</comment>
<keyword evidence="10" id="KW-1133">Transmembrane helix</keyword>
<evidence type="ECO:0000256" key="9">
    <source>
        <dbReference type="SAM" id="MobiDB-lite"/>
    </source>
</evidence>
<dbReference type="InterPro" id="IPR012338">
    <property type="entry name" value="Beta-lactam/transpept-like"/>
</dbReference>
<feature type="region of interest" description="Disordered" evidence="9">
    <location>
        <begin position="1007"/>
        <end position="1090"/>
    </location>
</feature>
<dbReference type="GO" id="GO:0008658">
    <property type="term" value="F:penicillin binding"/>
    <property type="evidence" value="ECO:0007669"/>
    <property type="project" value="InterPro"/>
</dbReference>
<dbReference type="Gene3D" id="3.40.710.10">
    <property type="entry name" value="DD-peptidase/beta-lactamase superfamily"/>
    <property type="match status" value="2"/>
</dbReference>
<evidence type="ECO:0000256" key="4">
    <source>
        <dbReference type="ARBA" id="ARBA00022679"/>
    </source>
</evidence>
<evidence type="ECO:0000313" key="16">
    <source>
        <dbReference type="Proteomes" id="UP001183604"/>
    </source>
</evidence>
<evidence type="ECO:0000256" key="7">
    <source>
        <dbReference type="ARBA" id="ARBA00034000"/>
    </source>
</evidence>
<keyword evidence="5" id="KW-0378">Hydrolase</keyword>
<dbReference type="GO" id="GO:0008955">
    <property type="term" value="F:peptidoglycan glycosyltransferase activity"/>
    <property type="evidence" value="ECO:0007669"/>
    <property type="project" value="UniProtKB-EC"/>
</dbReference>
<proteinExistence type="predicted"/>
<keyword evidence="10" id="KW-0472">Membrane</keyword>
<dbReference type="SUPFAM" id="SSF56601">
    <property type="entry name" value="beta-lactamase/transpeptidase-like"/>
    <property type="match status" value="1"/>
</dbReference>
<dbReference type="InterPro" id="IPR050396">
    <property type="entry name" value="Glycosyltr_51/Transpeptidase"/>
</dbReference>
<keyword evidence="2" id="KW-0645">Protease</keyword>
<comment type="caution">
    <text evidence="13">The sequence shown here is derived from an EMBL/GenBank/DDBJ whole genome shotgun (WGS) entry which is preliminary data.</text>
</comment>
<evidence type="ECO:0000256" key="1">
    <source>
        <dbReference type="ARBA" id="ARBA00022645"/>
    </source>
</evidence>
<evidence type="ECO:0000313" key="13">
    <source>
        <dbReference type="EMBL" id="MDA1387991.1"/>
    </source>
</evidence>
<dbReference type="Proteomes" id="UP001145799">
    <property type="component" value="Unassembled WGS sequence"/>
</dbReference>
<evidence type="ECO:0000256" key="8">
    <source>
        <dbReference type="ARBA" id="ARBA00049902"/>
    </source>
</evidence>
<dbReference type="PANTHER" id="PTHR32282:SF34">
    <property type="entry name" value="PENICILLIN-BINDING PROTEIN 1A"/>
    <property type="match status" value="1"/>
</dbReference>
<feature type="compositionally biased region" description="Low complexity" evidence="9">
    <location>
        <begin position="1038"/>
        <end position="1047"/>
    </location>
</feature>
<feature type="compositionally biased region" description="Gly residues" evidence="9">
    <location>
        <begin position="18"/>
        <end position="35"/>
    </location>
</feature>
<evidence type="ECO:0000256" key="6">
    <source>
        <dbReference type="ARBA" id="ARBA00023268"/>
    </source>
</evidence>
<evidence type="ECO:0000313" key="14">
    <source>
        <dbReference type="EMBL" id="MDR7339096.1"/>
    </source>
</evidence>
<sequence>MSDYGYRPAPPPEDGRPQGQGGRPDGRAYGSGGSGDRQSDYGWGGQQQGGQGGQAPRPRQQPYGTPASGSAAVGRGAIPPPPPGRGSASVGRPTGSASVGGATGSASVGGPGRTGRASVGSASVGSASVGSASVGSASVGSASVRPVSPGAPGERTGRASVTGTRRAGKGPGSKGDIEGEGGKKKRKRLGRKMLAAMIALGVVMVAGITVVGSYFFVDVGEPGDISRAGESSSFYFSDGTQAGGYGETLRLQAEDGEIPPEVKEALVATEDRKFYDHHGVDVLGTTRALVNNLSGGDTQGASTITQQYAGMVMDIRNEISYDRKAKEAAMAIKIENKYTKDQIISAYLNLAWYGRGATGIEAAAKVYFNKTLDDLTPGECAYIVMQVKSPDGTYDPYYKDVYDPDKTQARWDYSMDAMVEEGYLSQGERDAEKLPVPTDDFNSAGSWGGNTNVGFIINEQDGYVFEELERRYGLTKADLYGGDDGKGGYSVTLTIDPTIQDQLAAKGSRGAIVKKKDDDGNWVDANGDPVETEDQAAPAVDEDGYSYFKNDNDDAALKNYEDYMMTAMVAIDPETGDILGYYGGDNGFGVDKAGPESPHPSSSTFKMITAATALDQGDSINSWFNADSPRQFDSLTDDEAETCIGGGTYPDCTLRNGSQQKDLELTLTDAVRESKNTPMYGIAEHYGADMILDYADKMGLSVMNQARTLYDSDGTKWDGRSVNYRFYDNGTYSQHGAAVDAEGKPVTDPSGNWDTMAPVQVDSDCNPIVNTKGEFLVTEDNKPVTCDIGDKGRTDPFYNHIAFGQYPTSVRDMASVYATIANDGVYNESHFVAKVTDNEGNEVPEVNPLNLGEQVIDKGVARDLQWVGSEIGGESATDKLDRDYFGKTGTWEASCEDCESSWNAHAWYVGAIPQLSIAAWVGNVTSESDPIADPDGDRSNVFGSNTAYPVWFKTMEGILEATDWDKESWEGKVEGGNKTWWDIEAAGGPRNGGEFCAANADNELCAGQQDEQDKKDCEDGGGTWDGEKCEALPEDGVTPTEDPTSDPTDGESTGEENCGTWPLPDCEEPTTPEESTTTSQDPGGNGNGNG</sequence>
<feature type="compositionally biased region" description="Low complexity" evidence="9">
    <location>
        <begin position="85"/>
        <end position="100"/>
    </location>
</feature>
<dbReference type="Proteomes" id="UP001183604">
    <property type="component" value="Unassembled WGS sequence"/>
</dbReference>
<feature type="compositionally biased region" description="Gly residues" evidence="9">
    <location>
        <begin position="101"/>
        <end position="113"/>
    </location>
</feature>
<keyword evidence="16" id="KW-1185">Reference proteome</keyword>
<evidence type="ECO:0000259" key="12">
    <source>
        <dbReference type="Pfam" id="PF00912"/>
    </source>
</evidence>
<dbReference type="RefSeq" id="WP_270124493.1">
    <property type="nucleotide sequence ID" value="NZ_BAAAOM010000004.1"/>
</dbReference>
<comment type="catalytic activity">
    <reaction evidence="8">
        <text>[GlcNAc-(1-&gt;4)-Mur2Ac(oyl-L-Ala-gamma-D-Glu-L-Lys-D-Ala-D-Ala)](n)-di-trans,octa-cis-undecaprenyl diphosphate + beta-D-GlcNAc-(1-&gt;4)-Mur2Ac(oyl-L-Ala-gamma-D-Glu-L-Lys-D-Ala-D-Ala)-di-trans,octa-cis-undecaprenyl diphosphate = [GlcNAc-(1-&gt;4)-Mur2Ac(oyl-L-Ala-gamma-D-Glu-L-Lys-D-Ala-D-Ala)](n+1)-di-trans,octa-cis-undecaprenyl diphosphate + di-trans,octa-cis-undecaprenyl diphosphate + H(+)</text>
        <dbReference type="Rhea" id="RHEA:23708"/>
        <dbReference type="Rhea" id="RHEA-COMP:9602"/>
        <dbReference type="Rhea" id="RHEA-COMP:9603"/>
        <dbReference type="ChEBI" id="CHEBI:15378"/>
        <dbReference type="ChEBI" id="CHEBI:58405"/>
        <dbReference type="ChEBI" id="CHEBI:60033"/>
        <dbReference type="ChEBI" id="CHEBI:78435"/>
        <dbReference type="EC" id="2.4.99.28"/>
    </reaction>
</comment>
<dbReference type="Gene3D" id="1.10.3810.10">
    <property type="entry name" value="Biosynthetic peptidoglycan transglycosylase-like"/>
    <property type="match status" value="1"/>
</dbReference>
<dbReference type="PANTHER" id="PTHR32282">
    <property type="entry name" value="BINDING PROTEIN TRANSPEPTIDASE, PUTATIVE-RELATED"/>
    <property type="match status" value="1"/>
</dbReference>
<dbReference type="InterPro" id="IPR001264">
    <property type="entry name" value="Glyco_trans_51"/>
</dbReference>
<dbReference type="EMBL" id="JAVDYD010000001">
    <property type="protein sequence ID" value="MDR7339096.1"/>
    <property type="molecule type" value="Genomic_DNA"/>
</dbReference>
<reference evidence="13" key="1">
    <citation type="submission" date="2022-12" db="EMBL/GenBank/DDBJ databases">
        <title>Gycomyces niveus sp.nov., a novel actinomycete isolated from soil in Shouguang.</title>
        <authorList>
            <person name="Yang X."/>
        </authorList>
    </citation>
    <scope>NUCLEOTIDE SEQUENCE</scope>
    <source>
        <strain evidence="13">DSM 44724</strain>
    </source>
</reference>
<evidence type="ECO:0000256" key="3">
    <source>
        <dbReference type="ARBA" id="ARBA00022676"/>
    </source>
</evidence>
<keyword evidence="4" id="KW-0808">Transferase</keyword>
<dbReference type="EMBL" id="JAPZVQ010000021">
    <property type="protein sequence ID" value="MDA1387991.1"/>
    <property type="molecule type" value="Genomic_DNA"/>
</dbReference>
<evidence type="ECO:0000256" key="5">
    <source>
        <dbReference type="ARBA" id="ARBA00022801"/>
    </source>
</evidence>
<dbReference type="Pfam" id="PF00912">
    <property type="entry name" value="Transgly"/>
    <property type="match status" value="1"/>
</dbReference>
<dbReference type="GO" id="GO:0009002">
    <property type="term" value="F:serine-type D-Ala-D-Ala carboxypeptidase activity"/>
    <property type="evidence" value="ECO:0007669"/>
    <property type="project" value="UniProtKB-EC"/>
</dbReference>
<feature type="region of interest" description="Disordered" evidence="9">
    <location>
        <begin position="1"/>
        <end position="185"/>
    </location>
</feature>
<reference evidence="14 16" key="2">
    <citation type="submission" date="2023-07" db="EMBL/GenBank/DDBJ databases">
        <title>Sequencing the genomes of 1000 actinobacteria strains.</title>
        <authorList>
            <person name="Klenk H.-P."/>
        </authorList>
    </citation>
    <scope>NUCLEOTIDE SEQUENCE [LARGE SCALE GENOMIC DNA]</scope>
    <source>
        <strain evidence="14 16">DSM 44724</strain>
    </source>
</reference>